<gene>
    <name evidence="13" type="ORF">INR99_13965</name>
</gene>
<evidence type="ECO:0000256" key="3">
    <source>
        <dbReference type="ARBA" id="ARBA00022475"/>
    </source>
</evidence>
<dbReference type="InterPro" id="IPR022346">
    <property type="entry name" value="T2SS_GspH"/>
</dbReference>
<comment type="caution">
    <text evidence="13">The sequence shown here is derived from an EMBL/GenBank/DDBJ whole genome shotgun (WGS) entry which is preliminary data.</text>
</comment>
<dbReference type="RefSeq" id="WP_194116987.1">
    <property type="nucleotide sequence ID" value="NZ_JADFUA010000009.1"/>
</dbReference>
<dbReference type="Pfam" id="PF12019">
    <property type="entry name" value="GspH"/>
    <property type="match status" value="1"/>
</dbReference>
<dbReference type="Gene3D" id="3.30.700.10">
    <property type="entry name" value="Glycoprotein, Type 4 Pilin"/>
    <property type="match status" value="1"/>
</dbReference>
<dbReference type="Pfam" id="PF07963">
    <property type="entry name" value="N_methyl"/>
    <property type="match status" value="1"/>
</dbReference>
<evidence type="ECO:0000256" key="11">
    <source>
        <dbReference type="SAM" id="Phobius"/>
    </source>
</evidence>
<keyword evidence="4" id="KW-0488">Methylation</keyword>
<evidence type="ECO:0000256" key="5">
    <source>
        <dbReference type="ARBA" id="ARBA00022519"/>
    </source>
</evidence>
<evidence type="ECO:0000256" key="6">
    <source>
        <dbReference type="ARBA" id="ARBA00022692"/>
    </source>
</evidence>
<dbReference type="SUPFAM" id="SSF54523">
    <property type="entry name" value="Pili subunits"/>
    <property type="match status" value="1"/>
</dbReference>
<evidence type="ECO:0000256" key="8">
    <source>
        <dbReference type="ARBA" id="ARBA00023136"/>
    </source>
</evidence>
<evidence type="ECO:0000256" key="2">
    <source>
        <dbReference type="ARBA" id="ARBA00021549"/>
    </source>
</evidence>
<feature type="transmembrane region" description="Helical" evidence="11">
    <location>
        <begin position="12"/>
        <end position="31"/>
    </location>
</feature>
<dbReference type="AlphaFoldDB" id="A0A8J7FLT3"/>
<comment type="similarity">
    <text evidence="9">Belongs to the GSP H family.</text>
</comment>
<evidence type="ECO:0000256" key="4">
    <source>
        <dbReference type="ARBA" id="ARBA00022481"/>
    </source>
</evidence>
<dbReference type="GO" id="GO:0015628">
    <property type="term" value="P:protein secretion by the type II secretion system"/>
    <property type="evidence" value="ECO:0007669"/>
    <property type="project" value="InterPro"/>
</dbReference>
<dbReference type="EMBL" id="JADFUA010000009">
    <property type="protein sequence ID" value="MBE9610442.1"/>
    <property type="molecule type" value="Genomic_DNA"/>
</dbReference>
<keyword evidence="3" id="KW-1003">Cell membrane</keyword>
<proteinExistence type="inferred from homology"/>
<accession>A0A8J7FLT3</accession>
<keyword evidence="8 11" id="KW-0472">Membrane</keyword>
<reference evidence="13 14" key="1">
    <citation type="submission" date="2020-10" db="EMBL/GenBank/DDBJ databases">
        <title>The genome sequence of Chitinilyticum litopenaei 4Y14.</title>
        <authorList>
            <person name="Liu Y."/>
        </authorList>
    </citation>
    <scope>NUCLEOTIDE SEQUENCE [LARGE SCALE GENOMIC DNA]</scope>
    <source>
        <strain evidence="13 14">4Y14</strain>
    </source>
</reference>
<keyword evidence="6 11" id="KW-0812">Transmembrane</keyword>
<dbReference type="GO" id="GO:0015627">
    <property type="term" value="C:type II protein secretion system complex"/>
    <property type="evidence" value="ECO:0007669"/>
    <property type="project" value="InterPro"/>
</dbReference>
<keyword evidence="5" id="KW-0997">Cell inner membrane</keyword>
<keyword evidence="7 11" id="KW-1133">Transmembrane helix</keyword>
<name>A0A8J7FLT3_9NEIS</name>
<evidence type="ECO:0000259" key="12">
    <source>
        <dbReference type="Pfam" id="PF12019"/>
    </source>
</evidence>
<comment type="subcellular location">
    <subcellularLocation>
        <location evidence="1">Cell inner membrane</location>
        <topology evidence="1">Single-pass membrane protein</topology>
    </subcellularLocation>
</comment>
<evidence type="ECO:0000313" key="13">
    <source>
        <dbReference type="EMBL" id="MBE9610442.1"/>
    </source>
</evidence>
<dbReference type="InterPro" id="IPR045584">
    <property type="entry name" value="Pilin-like"/>
</dbReference>
<dbReference type="PROSITE" id="PS00409">
    <property type="entry name" value="PROKAR_NTER_METHYL"/>
    <property type="match status" value="1"/>
</dbReference>
<evidence type="ECO:0000256" key="9">
    <source>
        <dbReference type="ARBA" id="ARBA00025772"/>
    </source>
</evidence>
<evidence type="ECO:0000313" key="14">
    <source>
        <dbReference type="Proteomes" id="UP000604481"/>
    </source>
</evidence>
<dbReference type="InterPro" id="IPR012902">
    <property type="entry name" value="N_methyl_site"/>
</dbReference>
<evidence type="ECO:0000256" key="10">
    <source>
        <dbReference type="ARBA" id="ARBA00030775"/>
    </source>
</evidence>
<keyword evidence="14" id="KW-1185">Reference proteome</keyword>
<dbReference type="Proteomes" id="UP000604481">
    <property type="component" value="Unassembled WGS sequence"/>
</dbReference>
<dbReference type="NCBIfam" id="TIGR02532">
    <property type="entry name" value="IV_pilin_GFxxxE"/>
    <property type="match status" value="1"/>
</dbReference>
<feature type="domain" description="General secretion pathway GspH" evidence="12">
    <location>
        <begin position="47"/>
        <end position="162"/>
    </location>
</feature>
<evidence type="ECO:0000256" key="1">
    <source>
        <dbReference type="ARBA" id="ARBA00004377"/>
    </source>
</evidence>
<organism evidence="13 14">
    <name type="scientific">Chitinilyticum piscinae</name>
    <dbReference type="NCBI Taxonomy" id="2866724"/>
    <lineage>
        <taxon>Bacteria</taxon>
        <taxon>Pseudomonadati</taxon>
        <taxon>Pseudomonadota</taxon>
        <taxon>Betaproteobacteria</taxon>
        <taxon>Neisseriales</taxon>
        <taxon>Chitinibacteraceae</taxon>
        <taxon>Chitinilyticum</taxon>
    </lineage>
</organism>
<sequence>MLFLQKRQTGFTLIELMLVVALIGIILAIAVPNFTEWYQRKKLEGIANDFAALIQNARIEAVRRNSSTFLITTRSNDSSWSLRAVTSTTCAEGSASCELSRITPALYPEYLLTSLSSDFAAGATEINPVDSLFKFSSGATAAQTVVFGFASYRLQVKVTSTGLTSICTPASTPTMPGYSTCS</sequence>
<evidence type="ECO:0000256" key="7">
    <source>
        <dbReference type="ARBA" id="ARBA00022989"/>
    </source>
</evidence>
<protein>
    <recommendedName>
        <fullName evidence="2">Type II secretion system protein H</fullName>
    </recommendedName>
    <alternativeName>
        <fullName evidence="10">General secretion pathway protein H</fullName>
    </alternativeName>
</protein>
<dbReference type="GO" id="GO:0005886">
    <property type="term" value="C:plasma membrane"/>
    <property type="evidence" value="ECO:0007669"/>
    <property type="project" value="UniProtKB-SubCell"/>
</dbReference>